<feature type="transmembrane region" description="Helical" evidence="7">
    <location>
        <begin position="176"/>
        <end position="193"/>
    </location>
</feature>
<feature type="transmembrane region" description="Helical" evidence="7">
    <location>
        <begin position="394"/>
        <end position="415"/>
    </location>
</feature>
<comment type="subcellular location">
    <subcellularLocation>
        <location evidence="1">Membrane</location>
        <topology evidence="1">Multi-pass membrane protein</topology>
    </subcellularLocation>
</comment>
<dbReference type="Pfam" id="PF03092">
    <property type="entry name" value="BT1"/>
    <property type="match status" value="1"/>
</dbReference>
<evidence type="ECO:0000256" key="1">
    <source>
        <dbReference type="ARBA" id="ARBA00004141"/>
    </source>
</evidence>
<protein>
    <recommendedName>
        <fullName evidence="9">Major facilitator superfamily (MFS) profile domain-containing protein</fullName>
    </recommendedName>
</protein>
<comment type="similarity">
    <text evidence="2">Belongs to the major facilitator superfamily. Folate-biopterin transporter (TC 2.A.71) family.</text>
</comment>
<dbReference type="CDD" id="cd17484">
    <property type="entry name" value="MFS_FBT"/>
    <property type="match status" value="1"/>
</dbReference>
<dbReference type="NCBIfam" id="TIGR00788">
    <property type="entry name" value="fbt"/>
    <property type="match status" value="1"/>
</dbReference>
<name>A0A0H5R753_9EUKA</name>
<evidence type="ECO:0000256" key="2">
    <source>
        <dbReference type="ARBA" id="ARBA00007015"/>
    </source>
</evidence>
<dbReference type="InterPro" id="IPR004324">
    <property type="entry name" value="FBT"/>
</dbReference>
<keyword evidence="5 7" id="KW-1133">Transmembrane helix</keyword>
<feature type="transmembrane region" description="Helical" evidence="7">
    <location>
        <begin position="45"/>
        <end position="64"/>
    </location>
</feature>
<accession>A0A0H5R753</accession>
<evidence type="ECO:0000256" key="4">
    <source>
        <dbReference type="ARBA" id="ARBA00022692"/>
    </source>
</evidence>
<feature type="transmembrane region" description="Helical" evidence="7">
    <location>
        <begin position="255"/>
        <end position="278"/>
    </location>
</feature>
<feature type="transmembrane region" description="Helical" evidence="7">
    <location>
        <begin position="290"/>
        <end position="309"/>
    </location>
</feature>
<evidence type="ECO:0000256" key="6">
    <source>
        <dbReference type="ARBA" id="ARBA00023136"/>
    </source>
</evidence>
<dbReference type="Gene3D" id="1.20.1250.20">
    <property type="entry name" value="MFS general substrate transporter like domains"/>
    <property type="match status" value="1"/>
</dbReference>
<organism evidence="8">
    <name type="scientific">Spongospora subterranea</name>
    <dbReference type="NCBI Taxonomy" id="70186"/>
    <lineage>
        <taxon>Eukaryota</taxon>
        <taxon>Sar</taxon>
        <taxon>Rhizaria</taxon>
        <taxon>Endomyxa</taxon>
        <taxon>Phytomyxea</taxon>
        <taxon>Plasmodiophorida</taxon>
        <taxon>Plasmodiophoridae</taxon>
        <taxon>Spongospora</taxon>
    </lineage>
</organism>
<evidence type="ECO:0000256" key="3">
    <source>
        <dbReference type="ARBA" id="ARBA00022448"/>
    </source>
</evidence>
<feature type="transmembrane region" description="Helical" evidence="7">
    <location>
        <begin position="76"/>
        <end position="98"/>
    </location>
</feature>
<dbReference type="InterPro" id="IPR039309">
    <property type="entry name" value="BT1"/>
</dbReference>
<evidence type="ECO:0000256" key="5">
    <source>
        <dbReference type="ARBA" id="ARBA00022989"/>
    </source>
</evidence>
<dbReference type="PANTHER" id="PTHR31585">
    <property type="entry name" value="FOLATE-BIOPTERIN TRANSPORTER 1, CHLOROPLASTIC"/>
    <property type="match status" value="1"/>
</dbReference>
<feature type="transmembrane region" description="Helical" evidence="7">
    <location>
        <begin position="321"/>
        <end position="347"/>
    </location>
</feature>
<dbReference type="AlphaFoldDB" id="A0A0H5R753"/>
<dbReference type="SUPFAM" id="SSF103473">
    <property type="entry name" value="MFS general substrate transporter"/>
    <property type="match status" value="1"/>
</dbReference>
<sequence length="463" mass="51686">MEVDRGFRWGLNWFYFTLGINLALPLLPTKTILMDELRCSPSTMAFVMSWINLPWGVKPVYGFISDSFPIRGYRRTPYLCLGLLANAMSWLALSYIGASLGLYHVFFWLFMSSLSLVVADAAIDSLLVDCVQLESTANLGELQSGVWISRSVGSLLSASAAGIAMDHYGMSSETMFAIAAVFALSGLFAVQVVREVPDYSPKQRPLVVFKTRLADLVRFWSTDCIWRTCGFVLLFSASPTSGDVIFYFMRTTLGFSLSFLGVLTVAGHASYIIGSWLYRDYLRKLSFRTLMKGTIWVAFGVGMTTVIVVKRWNKMFYIPDHAFVLGDTIFLAVCAQIAFMPVIVLAAKMAPPGAEGTIYNSVISVSNLGSVFSEFSGGVLTNLLDVREDNFTNLWLLILICNLTTLLPLPFLWMLPEIRELLEHETLVPTETTFSSDNELDDFIDPMIQTELSPLFHDNKLNL</sequence>
<dbReference type="InterPro" id="IPR036259">
    <property type="entry name" value="MFS_trans_sf"/>
</dbReference>
<feature type="transmembrane region" description="Helical" evidence="7">
    <location>
        <begin position="12"/>
        <end position="33"/>
    </location>
</feature>
<reference evidence="8" key="1">
    <citation type="submission" date="2015-04" db="EMBL/GenBank/DDBJ databases">
        <title>The genome sequence of the plant pathogenic Rhizarian Plasmodiophora brassicae reveals insights in its biotrophic life cycle and the origin of chitin synthesis.</title>
        <authorList>
            <person name="Schwelm A."/>
            <person name="Fogelqvist J."/>
            <person name="Knaust A."/>
            <person name="Julke S."/>
            <person name="Lilja T."/>
            <person name="Dhandapani V."/>
            <person name="Bonilla-Rosso G."/>
            <person name="Karlsson M."/>
            <person name="Shevchenko A."/>
            <person name="Choi S.R."/>
            <person name="Kim H.G."/>
            <person name="Park J.Y."/>
            <person name="Lim Y.P."/>
            <person name="Ludwig-Muller J."/>
            <person name="Dixelius C."/>
        </authorList>
    </citation>
    <scope>NUCLEOTIDE SEQUENCE</scope>
    <source>
        <tissue evidence="8">Potato root galls</tissue>
    </source>
</reference>
<keyword evidence="6 7" id="KW-0472">Membrane</keyword>
<evidence type="ECO:0000313" key="8">
    <source>
        <dbReference type="EMBL" id="CRZ09582.1"/>
    </source>
</evidence>
<keyword evidence="4 7" id="KW-0812">Transmembrane</keyword>
<dbReference type="PANTHER" id="PTHR31585:SF0">
    <property type="entry name" value="FOLATE-BIOPTERIN TRANSPORTER 1, CHLOROPLASTIC"/>
    <property type="match status" value="1"/>
</dbReference>
<evidence type="ECO:0000256" key="7">
    <source>
        <dbReference type="SAM" id="Phobius"/>
    </source>
</evidence>
<dbReference type="GO" id="GO:0016020">
    <property type="term" value="C:membrane"/>
    <property type="evidence" value="ECO:0007669"/>
    <property type="project" value="UniProtKB-SubCell"/>
</dbReference>
<evidence type="ECO:0008006" key="9">
    <source>
        <dbReference type="Google" id="ProtNLM"/>
    </source>
</evidence>
<proteinExistence type="inferred from homology"/>
<dbReference type="EMBL" id="HACM01009140">
    <property type="protein sequence ID" value="CRZ09582.1"/>
    <property type="molecule type" value="Transcribed_RNA"/>
</dbReference>
<keyword evidence="3" id="KW-0813">Transport</keyword>